<dbReference type="Proteomes" id="UP001187734">
    <property type="component" value="Unassembled WGS sequence"/>
</dbReference>
<proteinExistence type="predicted"/>
<dbReference type="InterPro" id="IPR029063">
    <property type="entry name" value="SAM-dependent_MTases_sf"/>
</dbReference>
<dbReference type="EMBL" id="ONZP01000050">
    <property type="protein sequence ID" value="SPJ71900.1"/>
    <property type="molecule type" value="Genomic_DNA"/>
</dbReference>
<dbReference type="Gene3D" id="3.40.50.150">
    <property type="entry name" value="Vaccinia Virus protein VP39"/>
    <property type="match status" value="1"/>
</dbReference>
<sequence length="272" mass="29648">MADMALHTTGDVEGALRNVRQLLKPGGRLIGFENINNDAVHLGIGMGGFAAWWSGAEHGVDTHTFGHNHTRPMCVCVFMGRNDLVALLRERLTVLPKLQLKQQQSLVFVGGKTMATMDLLQKASSFVTPFYRKISHIRAIEALNDVTDEQSPESSSVSARWPEDSLYHRFNSILHVVHEDIIPYASQMSISLNAGADAPAAIPIFRSNLAPAHPAAGLDAAGKSATVSLSSQLQRVTSKEKALKVITEVVTLKLKKELSTPPDTEVLGRPRR</sequence>
<organism evidence="1 2">
    <name type="scientific">Fusarium torulosum</name>
    <dbReference type="NCBI Taxonomy" id="33205"/>
    <lineage>
        <taxon>Eukaryota</taxon>
        <taxon>Fungi</taxon>
        <taxon>Dikarya</taxon>
        <taxon>Ascomycota</taxon>
        <taxon>Pezizomycotina</taxon>
        <taxon>Sordariomycetes</taxon>
        <taxon>Hypocreomycetidae</taxon>
        <taxon>Hypocreales</taxon>
        <taxon>Nectriaceae</taxon>
        <taxon>Fusarium</taxon>
    </lineage>
</organism>
<name>A0AAE8M0B3_9HYPO</name>
<keyword evidence="2" id="KW-1185">Reference proteome</keyword>
<evidence type="ECO:0000313" key="1">
    <source>
        <dbReference type="EMBL" id="SPJ71900.1"/>
    </source>
</evidence>
<dbReference type="SUPFAM" id="SSF53335">
    <property type="entry name" value="S-adenosyl-L-methionine-dependent methyltransferases"/>
    <property type="match status" value="1"/>
</dbReference>
<accession>A0AAE8M0B3</accession>
<reference evidence="1" key="1">
    <citation type="submission" date="2018-03" db="EMBL/GenBank/DDBJ databases">
        <authorList>
            <person name="Guldener U."/>
        </authorList>
    </citation>
    <scope>NUCLEOTIDE SEQUENCE</scope>
</reference>
<dbReference type="AlphaFoldDB" id="A0AAE8M0B3"/>
<evidence type="ECO:0008006" key="3">
    <source>
        <dbReference type="Google" id="ProtNLM"/>
    </source>
</evidence>
<evidence type="ECO:0000313" key="2">
    <source>
        <dbReference type="Proteomes" id="UP001187734"/>
    </source>
</evidence>
<comment type="caution">
    <text evidence="1">The sequence shown here is derived from an EMBL/GenBank/DDBJ whole genome shotgun (WGS) entry which is preliminary data.</text>
</comment>
<protein>
    <recommendedName>
        <fullName evidence="3">Polyketide synthase</fullName>
    </recommendedName>
</protein>
<gene>
    <name evidence="1" type="ORF">FTOL_01628</name>
</gene>